<gene>
    <name evidence="2" type="ORF">FE263_03420</name>
</gene>
<feature type="transmembrane region" description="Helical" evidence="1">
    <location>
        <begin position="299"/>
        <end position="320"/>
    </location>
</feature>
<keyword evidence="1" id="KW-0812">Transmembrane</keyword>
<proteinExistence type="predicted"/>
<dbReference type="OrthoDB" id="9809910at2"/>
<feature type="transmembrane region" description="Helical" evidence="1">
    <location>
        <begin position="241"/>
        <end position="259"/>
    </location>
</feature>
<reference evidence="2 3" key="1">
    <citation type="submission" date="2019-05" db="EMBL/GenBank/DDBJ databases">
        <authorList>
            <person name="Pankratov T."/>
            <person name="Grouzdev D."/>
        </authorList>
    </citation>
    <scope>NUCLEOTIDE SEQUENCE [LARGE SCALE GENOMIC DNA]</scope>
    <source>
        <strain evidence="2 3">KEBCLARHB70R</strain>
    </source>
</reference>
<dbReference type="NCBIfam" id="TIGR03082">
    <property type="entry name" value="Gneg_AbrB_dup"/>
    <property type="match status" value="2"/>
</dbReference>
<sequence>MHPAAIRDWPLPGQVALLVALSVLLVLPLAAARLPAALLLGPMFAAAVLAGAGATFRVPQTLFVAAQATVGCMIARTLPLSLGGEILRHWPVFAGGVVSVVLAAALLGYLLMRWRVLPGTTAVWGSMPGAAMVMVLMAEAYGADMRMVAVMQYLRVVAVALVATLVARLWVPAGAAAHVDGPHWLAAVPPIGLAETVLLAAAGIGLGRLLRIPAGALLVPMFAGMVLKGCGLIAITLPLPWLAAAYGLLGWTIGLRFSADMLRGVATALPRILGSILALIAVCGGFAVLLHRVAGIAPLTAYLATSPGGADSVAIIAAGAHVDMPFVMAMQMLRFLLVLLVGPTLARLLAGLHRPAPEAEATPSSKIFDETIQEYTR</sequence>
<dbReference type="GO" id="GO:0016020">
    <property type="term" value="C:membrane"/>
    <property type="evidence" value="ECO:0007669"/>
    <property type="project" value="InterPro"/>
</dbReference>
<dbReference type="PIRSF" id="PIRSF038991">
    <property type="entry name" value="Protein_AbrB"/>
    <property type="match status" value="1"/>
</dbReference>
<feature type="transmembrane region" description="Helical" evidence="1">
    <location>
        <begin position="153"/>
        <end position="171"/>
    </location>
</feature>
<keyword evidence="1" id="KW-0472">Membrane</keyword>
<feature type="transmembrane region" description="Helical" evidence="1">
    <location>
        <begin position="12"/>
        <end position="30"/>
    </location>
</feature>
<accession>A0A5R9JAS4</accession>
<comment type="caution">
    <text evidence="2">The sequence shown here is derived from an EMBL/GenBank/DDBJ whole genome shotgun (WGS) entry which is preliminary data.</text>
</comment>
<keyword evidence="3" id="KW-1185">Reference proteome</keyword>
<dbReference type="InterPro" id="IPR017516">
    <property type="entry name" value="AbrB_dup"/>
</dbReference>
<dbReference type="PANTHER" id="PTHR38457">
    <property type="entry name" value="REGULATOR ABRB-RELATED"/>
    <property type="match status" value="1"/>
</dbReference>
<dbReference type="PANTHER" id="PTHR38457:SF1">
    <property type="entry name" value="REGULATOR ABRB-RELATED"/>
    <property type="match status" value="1"/>
</dbReference>
<feature type="transmembrane region" description="Helical" evidence="1">
    <location>
        <begin position="37"/>
        <end position="56"/>
    </location>
</feature>
<evidence type="ECO:0000313" key="3">
    <source>
        <dbReference type="Proteomes" id="UP000305654"/>
    </source>
</evidence>
<evidence type="ECO:0000256" key="1">
    <source>
        <dbReference type="SAM" id="Phobius"/>
    </source>
</evidence>
<dbReference type="Pfam" id="PF05145">
    <property type="entry name" value="AbrB"/>
    <property type="match status" value="1"/>
</dbReference>
<protein>
    <submittedName>
        <fullName evidence="2">AbrB family transcriptional regulator</fullName>
    </submittedName>
</protein>
<dbReference type="Proteomes" id="UP000305654">
    <property type="component" value="Unassembled WGS sequence"/>
</dbReference>
<feature type="transmembrane region" description="Helical" evidence="1">
    <location>
        <begin position="90"/>
        <end position="111"/>
    </location>
</feature>
<feature type="transmembrane region" description="Helical" evidence="1">
    <location>
        <begin position="183"/>
        <end position="204"/>
    </location>
</feature>
<feature type="transmembrane region" description="Helical" evidence="1">
    <location>
        <begin position="62"/>
        <end position="78"/>
    </location>
</feature>
<dbReference type="InterPro" id="IPR007820">
    <property type="entry name" value="AbrB_fam"/>
</dbReference>
<organism evidence="2 3">
    <name type="scientific">Lichenicoccus roseus</name>
    <dbReference type="NCBI Taxonomy" id="2683649"/>
    <lineage>
        <taxon>Bacteria</taxon>
        <taxon>Pseudomonadati</taxon>
        <taxon>Pseudomonadota</taxon>
        <taxon>Alphaproteobacteria</taxon>
        <taxon>Acetobacterales</taxon>
        <taxon>Acetobacteraceae</taxon>
        <taxon>Lichenicoccus</taxon>
    </lineage>
</organism>
<name>A0A5R9JAS4_9PROT</name>
<feature type="transmembrane region" description="Helical" evidence="1">
    <location>
        <begin position="271"/>
        <end position="293"/>
    </location>
</feature>
<evidence type="ECO:0000313" key="2">
    <source>
        <dbReference type="EMBL" id="TLU74672.1"/>
    </source>
</evidence>
<keyword evidence="1" id="KW-1133">Transmembrane helix</keyword>
<feature type="transmembrane region" description="Helical" evidence="1">
    <location>
        <begin position="332"/>
        <end position="350"/>
    </location>
</feature>
<dbReference type="GO" id="GO:0010468">
    <property type="term" value="P:regulation of gene expression"/>
    <property type="evidence" value="ECO:0007669"/>
    <property type="project" value="InterPro"/>
</dbReference>
<dbReference type="EMBL" id="VCDI01000001">
    <property type="protein sequence ID" value="TLU74672.1"/>
    <property type="molecule type" value="Genomic_DNA"/>
</dbReference>
<dbReference type="AlphaFoldDB" id="A0A5R9JAS4"/>
<feature type="transmembrane region" description="Helical" evidence="1">
    <location>
        <begin position="123"/>
        <end position="141"/>
    </location>
</feature>